<dbReference type="CDD" id="cd00796">
    <property type="entry name" value="INT_Rci_Hp1_C"/>
    <property type="match status" value="1"/>
</dbReference>
<dbReference type="Proteomes" id="UP000248330">
    <property type="component" value="Unassembled WGS sequence"/>
</dbReference>
<dbReference type="EMBL" id="QICN01000022">
    <property type="protein sequence ID" value="PXV62926.1"/>
    <property type="molecule type" value="Genomic_DNA"/>
</dbReference>
<gene>
    <name evidence="5" type="ORF">C8D93_12211</name>
</gene>
<dbReference type="GO" id="GO:0006310">
    <property type="term" value="P:DNA recombination"/>
    <property type="evidence" value="ECO:0007669"/>
    <property type="project" value="UniProtKB-KW"/>
</dbReference>
<feature type="compositionally biased region" description="Basic and acidic residues" evidence="3">
    <location>
        <begin position="172"/>
        <end position="182"/>
    </location>
</feature>
<feature type="compositionally biased region" description="Polar residues" evidence="3">
    <location>
        <begin position="370"/>
        <end position="383"/>
    </location>
</feature>
<dbReference type="InterPro" id="IPR013762">
    <property type="entry name" value="Integrase-like_cat_sf"/>
</dbReference>
<evidence type="ECO:0000259" key="4">
    <source>
        <dbReference type="PROSITE" id="PS51898"/>
    </source>
</evidence>
<feature type="domain" description="Tyr recombinase" evidence="4">
    <location>
        <begin position="183"/>
        <end position="354"/>
    </location>
</feature>
<dbReference type="PANTHER" id="PTHR30349">
    <property type="entry name" value="PHAGE INTEGRASE-RELATED"/>
    <property type="match status" value="1"/>
</dbReference>
<dbReference type="InterPro" id="IPR011010">
    <property type="entry name" value="DNA_brk_join_enz"/>
</dbReference>
<dbReference type="GO" id="GO:0003677">
    <property type="term" value="F:DNA binding"/>
    <property type="evidence" value="ECO:0007669"/>
    <property type="project" value="InterPro"/>
</dbReference>
<evidence type="ECO:0000256" key="1">
    <source>
        <dbReference type="ARBA" id="ARBA00022908"/>
    </source>
</evidence>
<dbReference type="GO" id="GO:0015074">
    <property type="term" value="P:DNA integration"/>
    <property type="evidence" value="ECO:0007669"/>
    <property type="project" value="UniProtKB-KW"/>
</dbReference>
<dbReference type="SUPFAM" id="SSF56349">
    <property type="entry name" value="DNA breaking-rejoining enzymes"/>
    <property type="match status" value="1"/>
</dbReference>
<feature type="region of interest" description="Disordered" evidence="3">
    <location>
        <begin position="172"/>
        <end position="191"/>
    </location>
</feature>
<keyword evidence="6" id="KW-1185">Reference proteome</keyword>
<dbReference type="RefSeq" id="WP_380732593.1">
    <property type="nucleotide sequence ID" value="NZ_JBHSCS010000014.1"/>
</dbReference>
<keyword evidence="2" id="KW-0233">DNA recombination</keyword>
<evidence type="ECO:0000313" key="5">
    <source>
        <dbReference type="EMBL" id="PXV62926.1"/>
    </source>
</evidence>
<dbReference type="AlphaFoldDB" id="A0A318E8Q9"/>
<accession>A0A318E8Q9</accession>
<dbReference type="Gene3D" id="1.10.443.10">
    <property type="entry name" value="Intergrase catalytic core"/>
    <property type="match status" value="1"/>
</dbReference>
<dbReference type="Pfam" id="PF00589">
    <property type="entry name" value="Phage_integrase"/>
    <property type="match status" value="1"/>
</dbReference>
<name>A0A318E8Q9_9GAMM</name>
<evidence type="ECO:0000256" key="2">
    <source>
        <dbReference type="ARBA" id="ARBA00023172"/>
    </source>
</evidence>
<feature type="region of interest" description="Disordered" evidence="3">
    <location>
        <begin position="355"/>
        <end position="383"/>
    </location>
</feature>
<comment type="caution">
    <text evidence="5">The sequence shown here is derived from an EMBL/GenBank/DDBJ whole genome shotgun (WGS) entry which is preliminary data.</text>
</comment>
<dbReference type="PANTHER" id="PTHR30349:SF94">
    <property type="entry name" value="INTEGRASE_RECOMBINASE HI_1414-RELATED"/>
    <property type="match status" value="1"/>
</dbReference>
<dbReference type="InterPro" id="IPR050090">
    <property type="entry name" value="Tyrosine_recombinase_XerCD"/>
</dbReference>
<dbReference type="PROSITE" id="PS51898">
    <property type="entry name" value="TYR_RECOMBINASE"/>
    <property type="match status" value="1"/>
</dbReference>
<protein>
    <submittedName>
        <fullName evidence="5">Phage integrase family protein</fullName>
    </submittedName>
</protein>
<evidence type="ECO:0000256" key="3">
    <source>
        <dbReference type="SAM" id="MobiDB-lite"/>
    </source>
</evidence>
<reference evidence="5 6" key="1">
    <citation type="submission" date="2018-04" db="EMBL/GenBank/DDBJ databases">
        <title>Genomic Encyclopedia of Type Strains, Phase IV (KMG-IV): sequencing the most valuable type-strain genomes for metagenomic binning, comparative biology and taxonomic classification.</title>
        <authorList>
            <person name="Goeker M."/>
        </authorList>
    </citation>
    <scope>NUCLEOTIDE SEQUENCE [LARGE SCALE GENOMIC DNA]</scope>
    <source>
        <strain evidence="5 6">DSM 104150</strain>
    </source>
</reference>
<dbReference type="InterPro" id="IPR002104">
    <property type="entry name" value="Integrase_catalytic"/>
</dbReference>
<evidence type="ECO:0000313" key="6">
    <source>
        <dbReference type="Proteomes" id="UP000248330"/>
    </source>
</evidence>
<keyword evidence="1" id="KW-0229">DNA integration</keyword>
<organism evidence="5 6">
    <name type="scientific">Sinimarinibacterium flocculans</name>
    <dbReference type="NCBI Taxonomy" id="985250"/>
    <lineage>
        <taxon>Bacteria</taxon>
        <taxon>Pseudomonadati</taxon>
        <taxon>Pseudomonadota</taxon>
        <taxon>Gammaproteobacteria</taxon>
        <taxon>Nevskiales</taxon>
        <taxon>Nevskiaceae</taxon>
        <taxon>Sinimarinibacterium</taxon>
    </lineage>
</organism>
<proteinExistence type="predicted"/>
<sequence length="383" mass="43397">MGRRSTGTVERRGKHQYRARIIIGGEAVTQTFASERDARRWIDGIVDLSDSGRFDTWKKGRSLTLGAALSRYSAEVTAFKQNRIHEQGQIDRLLSEETALCEMPLWSITVSTLQEFVMRRIDGTSTRPSVSGSTVNRDLALISHLYTVAITRWGLDELRTPVVRGLRCKENQPRDRRLDNPARNRSSVAPSEEQRLLEAALEYSKGQNAKVDLYNAIRFTLRTAVRLGELGRIEWRHVDLDRRVVLIPITKNGAPRSIPLCPIAIEVLTGMTQTREGLVFGNAESIRTAWNRTVRRAELQGLRFHDLRHEAISRLYEETDLSDMEIAAVSGHKTLSMLQRYSHLRADRIAMKLARTGERTQRQNQHRAGPTTSNGLNESESSS</sequence>